<dbReference type="AlphaFoldDB" id="W4P4F5"/>
<protein>
    <submittedName>
        <fullName evidence="1">Uncharacterized protein</fullName>
    </submittedName>
</protein>
<evidence type="ECO:0000313" key="2">
    <source>
        <dbReference type="Proteomes" id="UP000018861"/>
    </source>
</evidence>
<dbReference type="Proteomes" id="UP000018861">
    <property type="component" value="Unassembled WGS sequence"/>
</dbReference>
<proteinExistence type="predicted"/>
<reference evidence="1 2" key="1">
    <citation type="journal article" date="2014" name="Genome Announc.">
        <title>Draft Genome Sequences of Three Strains of Bacteroides pyogenes Isolated from a Cat and Swine.</title>
        <authorList>
            <person name="Sakamoto M."/>
            <person name="Oshima K."/>
            <person name="Suda W."/>
            <person name="Kitamura K."/>
            <person name="Iida T."/>
            <person name="Hattori M."/>
            <person name="Ohkuma M."/>
        </authorList>
    </citation>
    <scope>NUCLEOTIDE SEQUENCE [LARGE SCALE GENOMIC DNA]</scope>
    <source>
        <strain evidence="1 2">JCM 6292</strain>
    </source>
</reference>
<comment type="caution">
    <text evidence="1">The sequence shown here is derived from an EMBL/GenBank/DDBJ whole genome shotgun (WGS) entry which is preliminary data.</text>
</comment>
<name>W4P4F5_9BACE</name>
<gene>
    <name evidence="1" type="ORF">JCM6292_386</name>
</gene>
<evidence type="ECO:0000313" key="1">
    <source>
        <dbReference type="EMBL" id="GAE14273.1"/>
    </source>
</evidence>
<dbReference type="EMBL" id="BAIQ01000002">
    <property type="protein sequence ID" value="GAE14273.1"/>
    <property type="molecule type" value="Genomic_DNA"/>
</dbReference>
<sequence>MKQQTTGCYPEAEFHFYRKNTNRTGGKHTPEVCRIELLCFLYQLQKTVGTIV</sequence>
<organism evidence="1 2">
    <name type="scientific">Bacteroides pyogenes JCM 6292</name>
    <dbReference type="NCBI Taxonomy" id="1235809"/>
    <lineage>
        <taxon>Bacteria</taxon>
        <taxon>Pseudomonadati</taxon>
        <taxon>Bacteroidota</taxon>
        <taxon>Bacteroidia</taxon>
        <taxon>Bacteroidales</taxon>
        <taxon>Bacteroidaceae</taxon>
        <taxon>Bacteroides</taxon>
    </lineage>
</organism>
<accession>W4P4F5</accession>